<feature type="transmembrane region" description="Helical" evidence="1">
    <location>
        <begin position="38"/>
        <end position="55"/>
    </location>
</feature>
<dbReference type="EMBL" id="JAUTXY010000002">
    <property type="protein sequence ID" value="MEE2056933.1"/>
    <property type="molecule type" value="Genomic_DNA"/>
</dbReference>
<organism evidence="2 3">
    <name type="scientific">Rhodococcus artemisiae</name>
    <dbReference type="NCBI Taxonomy" id="714159"/>
    <lineage>
        <taxon>Bacteria</taxon>
        <taxon>Bacillati</taxon>
        <taxon>Actinomycetota</taxon>
        <taxon>Actinomycetes</taxon>
        <taxon>Mycobacteriales</taxon>
        <taxon>Nocardiaceae</taxon>
        <taxon>Rhodococcus</taxon>
    </lineage>
</organism>
<dbReference type="RefSeq" id="WP_330132197.1">
    <property type="nucleotide sequence ID" value="NZ_JAUTXY010000002.1"/>
</dbReference>
<comment type="caution">
    <text evidence="2">The sequence shown here is derived from an EMBL/GenBank/DDBJ whole genome shotgun (WGS) entry which is preliminary data.</text>
</comment>
<evidence type="ECO:0008006" key="4">
    <source>
        <dbReference type="Google" id="ProtNLM"/>
    </source>
</evidence>
<keyword evidence="1" id="KW-1133">Transmembrane helix</keyword>
<evidence type="ECO:0000256" key="1">
    <source>
        <dbReference type="SAM" id="Phobius"/>
    </source>
</evidence>
<keyword evidence="1" id="KW-0472">Membrane</keyword>
<gene>
    <name evidence="2" type="ORF">Q7514_05255</name>
</gene>
<feature type="transmembrane region" description="Helical" evidence="1">
    <location>
        <begin position="67"/>
        <end position="87"/>
    </location>
</feature>
<reference evidence="2 3" key="1">
    <citation type="submission" date="2023-07" db="EMBL/GenBank/DDBJ databases">
        <authorList>
            <person name="Girao M."/>
            <person name="Carvalho M.F."/>
        </authorList>
    </citation>
    <scope>NUCLEOTIDE SEQUENCE [LARGE SCALE GENOMIC DNA]</scope>
    <source>
        <strain evidence="2 3">YIM65754</strain>
    </source>
</reference>
<accession>A0ABU7L5V7</accession>
<protein>
    <recommendedName>
        <fullName evidence="4">Intracellular septation protein A</fullName>
    </recommendedName>
</protein>
<name>A0ABU7L5V7_9NOCA</name>
<keyword evidence="3" id="KW-1185">Reference proteome</keyword>
<feature type="transmembrane region" description="Helical" evidence="1">
    <location>
        <begin position="6"/>
        <end position="31"/>
    </location>
</feature>
<evidence type="ECO:0000313" key="2">
    <source>
        <dbReference type="EMBL" id="MEE2056933.1"/>
    </source>
</evidence>
<feature type="transmembrane region" description="Helical" evidence="1">
    <location>
        <begin position="150"/>
        <end position="175"/>
    </location>
</feature>
<sequence length="178" mass="18830">MFASHITAFIIASEVGFWVVLALGLVVRYLLRLPKAGAVVLALIPVIDVVLLVAVALDLRNGTEVGYIHRIAGIYLGVSVAFGPSIVRWADRRFAYLFAGGEKPTPAPKEGPEAFRHEIASFGRWLIAAGISGAAILGLGATVANDAQSAALNAVFPTLGIITVIWLMTGPVWVLSKI</sequence>
<dbReference type="Proteomes" id="UP001336020">
    <property type="component" value="Unassembled WGS sequence"/>
</dbReference>
<proteinExistence type="predicted"/>
<feature type="transmembrane region" description="Helical" evidence="1">
    <location>
        <begin position="125"/>
        <end position="144"/>
    </location>
</feature>
<evidence type="ECO:0000313" key="3">
    <source>
        <dbReference type="Proteomes" id="UP001336020"/>
    </source>
</evidence>
<keyword evidence="1" id="KW-0812">Transmembrane</keyword>